<reference evidence="1" key="1">
    <citation type="submission" date="2021-01" db="EMBL/GenBank/DDBJ databases">
        <title>Fulvivirga kasyanovii gen. nov., sp nov., a novel member of the phylum Bacteroidetes isolated from seawater in a mussel farm.</title>
        <authorList>
            <person name="Zhao L.-H."/>
            <person name="Wang Z.-J."/>
        </authorList>
    </citation>
    <scope>NUCLEOTIDE SEQUENCE</scope>
    <source>
        <strain evidence="1">29W222</strain>
    </source>
</reference>
<dbReference type="Proteomes" id="UP000614216">
    <property type="component" value="Unassembled WGS sequence"/>
</dbReference>
<name>A0A937FYL4_9BACT</name>
<dbReference type="RefSeq" id="WP_202856934.1">
    <property type="nucleotide sequence ID" value="NZ_JAEUGD010000043.1"/>
</dbReference>
<protein>
    <submittedName>
        <fullName evidence="1">(2Fe-2S) ferredoxin domain-containing protein</fullName>
    </submittedName>
</protein>
<dbReference type="Gene3D" id="3.40.30.10">
    <property type="entry name" value="Glutaredoxin"/>
    <property type="match status" value="1"/>
</dbReference>
<dbReference type="Pfam" id="PF01257">
    <property type="entry name" value="2Fe-2S_thioredx"/>
    <property type="match status" value="1"/>
</dbReference>
<proteinExistence type="predicted"/>
<keyword evidence="2" id="KW-1185">Reference proteome</keyword>
<comment type="caution">
    <text evidence="1">The sequence shown here is derived from an EMBL/GenBank/DDBJ whole genome shotgun (WGS) entry which is preliminary data.</text>
</comment>
<dbReference type="EMBL" id="JAEUGD010000043">
    <property type="protein sequence ID" value="MBL6447397.1"/>
    <property type="molecule type" value="Genomic_DNA"/>
</dbReference>
<gene>
    <name evidence="1" type="ORF">JMN32_13855</name>
</gene>
<evidence type="ECO:0000313" key="2">
    <source>
        <dbReference type="Proteomes" id="UP000614216"/>
    </source>
</evidence>
<dbReference type="CDD" id="cd02980">
    <property type="entry name" value="TRX_Fd_family"/>
    <property type="match status" value="1"/>
</dbReference>
<sequence length="90" mass="9920">MENTKSTQYIFVCSAKDCKKNGSKRLEKLLSGKVKNSNLKSSVEVIKTKCMGHCKKGPNVILNNSLHHKVKENDLDSLLAQCKAADTLKG</sequence>
<organism evidence="1 2">
    <name type="scientific">Fulvivirga marina</name>
    <dbReference type="NCBI Taxonomy" id="2494733"/>
    <lineage>
        <taxon>Bacteria</taxon>
        <taxon>Pseudomonadati</taxon>
        <taxon>Bacteroidota</taxon>
        <taxon>Cytophagia</taxon>
        <taxon>Cytophagales</taxon>
        <taxon>Fulvivirgaceae</taxon>
        <taxon>Fulvivirga</taxon>
    </lineage>
</organism>
<dbReference type="InterPro" id="IPR036249">
    <property type="entry name" value="Thioredoxin-like_sf"/>
</dbReference>
<dbReference type="AlphaFoldDB" id="A0A937FYL4"/>
<dbReference type="SUPFAM" id="SSF52833">
    <property type="entry name" value="Thioredoxin-like"/>
    <property type="match status" value="1"/>
</dbReference>
<evidence type="ECO:0000313" key="1">
    <source>
        <dbReference type="EMBL" id="MBL6447397.1"/>
    </source>
</evidence>
<accession>A0A937FYL4</accession>